<gene>
    <name evidence="1" type="ORF">A33Q_2542</name>
</gene>
<comment type="caution">
    <text evidence="1">The sequence shown here is derived from an EMBL/GenBank/DDBJ whole genome shotgun (WGS) entry which is preliminary data.</text>
</comment>
<dbReference type="Proteomes" id="UP000006073">
    <property type="component" value="Unassembled WGS sequence"/>
</dbReference>
<evidence type="ECO:0000313" key="1">
    <source>
        <dbReference type="EMBL" id="EOZ95949.1"/>
    </source>
</evidence>
<dbReference type="OrthoDB" id="838788at2"/>
<sequence>MNKIKKMRMNYLKSIGRGLAAVDVQGNPIKQQTLSIWFSRSQVENLLKLTDEKEGGVRIFFAQYDEDTIPTGLENVKEKLIGKLTVALAPCKVDEVPHVESFINGGTICPPFCMPPPTWEYEIAKNAEEDILEAAKL</sequence>
<keyword evidence="2" id="KW-1185">Reference proteome</keyword>
<protein>
    <submittedName>
        <fullName evidence="1">Uncharacterized protein</fullName>
    </submittedName>
</protein>
<organism evidence="1 2">
    <name type="scientific">Indibacter alkaliphilus (strain CCUG 57479 / KCTC 22604 / LW1)</name>
    <dbReference type="NCBI Taxonomy" id="1189612"/>
    <lineage>
        <taxon>Bacteria</taxon>
        <taxon>Pseudomonadati</taxon>
        <taxon>Bacteroidota</taxon>
        <taxon>Cytophagia</taxon>
        <taxon>Cytophagales</taxon>
        <taxon>Cyclobacteriaceae</taxon>
    </lineage>
</organism>
<evidence type="ECO:0000313" key="2">
    <source>
        <dbReference type="Proteomes" id="UP000006073"/>
    </source>
</evidence>
<name>S2DAK8_INDAL</name>
<proteinExistence type="predicted"/>
<dbReference type="AlphaFoldDB" id="S2DAK8"/>
<dbReference type="RefSeq" id="WP_009034918.1">
    <property type="nucleotide sequence ID" value="NZ_ALWO02000036.1"/>
</dbReference>
<accession>S2DAK8</accession>
<dbReference type="EMBL" id="ALWO02000036">
    <property type="protein sequence ID" value="EOZ95949.1"/>
    <property type="molecule type" value="Genomic_DNA"/>
</dbReference>
<reference evidence="1 2" key="1">
    <citation type="journal article" date="2013" name="Genome Announc.">
        <title>Draft Genome Sequence of Indibacter alkaliphilus Strain LW1T, Isolated from Lonar Lake, a Haloalkaline Lake in the Buldana District of Maharashtra, India.</title>
        <authorList>
            <person name="Singh A."/>
            <person name="Kumar Jangir P."/>
            <person name="Sharma R."/>
            <person name="Singh A."/>
            <person name="Kumar Pinnaka A."/>
            <person name="Shivaji S."/>
        </authorList>
    </citation>
    <scope>NUCLEOTIDE SEQUENCE [LARGE SCALE GENOMIC DNA]</scope>
    <source>
        <strain evidence="2">CCUG 57479 / KCTC 22604 / LW1</strain>
    </source>
</reference>